<dbReference type="PANTHER" id="PTHR39341:SF1">
    <property type="entry name" value="DUF1858 DOMAIN-CONTAINING PROTEIN"/>
    <property type="match status" value="1"/>
</dbReference>
<evidence type="ECO:0008006" key="4">
    <source>
        <dbReference type="Google" id="ProtNLM"/>
    </source>
</evidence>
<feature type="region of interest" description="Disordered" evidence="1">
    <location>
        <begin position="1"/>
        <end position="23"/>
    </location>
</feature>
<name>I4BBR3_TURPD</name>
<dbReference type="HOGENOM" id="CLU_180540_1_1_12"/>
<keyword evidence="3" id="KW-1185">Reference proteome</keyword>
<sequence>MENSGAVTEAETTTETKPQFTGQTTVGEALRIHPEAGLVLASFHLGGCSHCGINEIETLEQICMGYGVPLDALLASMNALLED</sequence>
<proteinExistence type="predicted"/>
<dbReference type="InterPro" id="IPR023883">
    <property type="entry name" value="CHP03980_redox-disulphide"/>
</dbReference>
<reference evidence="2 3" key="1">
    <citation type="submission" date="2012-06" db="EMBL/GenBank/DDBJ databases">
        <title>The complete chromosome of genome of Turneriella parva DSM 21527.</title>
        <authorList>
            <consortium name="US DOE Joint Genome Institute (JGI-PGF)"/>
            <person name="Lucas S."/>
            <person name="Han J."/>
            <person name="Lapidus A."/>
            <person name="Bruce D."/>
            <person name="Goodwin L."/>
            <person name="Pitluck S."/>
            <person name="Peters L."/>
            <person name="Kyrpides N."/>
            <person name="Mavromatis K."/>
            <person name="Ivanova N."/>
            <person name="Mikhailova N."/>
            <person name="Chertkov O."/>
            <person name="Detter J.C."/>
            <person name="Tapia R."/>
            <person name="Han C."/>
            <person name="Land M."/>
            <person name="Hauser L."/>
            <person name="Markowitz V."/>
            <person name="Cheng J.-F."/>
            <person name="Hugenholtz P."/>
            <person name="Woyke T."/>
            <person name="Wu D."/>
            <person name="Gronow S."/>
            <person name="Wellnitz S."/>
            <person name="Brambilla E."/>
            <person name="Klenk H.-P."/>
            <person name="Eisen J.A."/>
        </authorList>
    </citation>
    <scope>NUCLEOTIDE SEQUENCE [LARGE SCALE GENOMIC DNA]</scope>
    <source>
        <strain evidence="3">ATCC BAA-1111 / DSM 21527 / NCTC 11395 / H</strain>
    </source>
</reference>
<evidence type="ECO:0000313" key="2">
    <source>
        <dbReference type="EMBL" id="AFM14720.1"/>
    </source>
</evidence>
<dbReference type="AlphaFoldDB" id="I4BBR3"/>
<protein>
    <recommendedName>
        <fullName evidence="4">DUF1858 domain-containing protein</fullName>
    </recommendedName>
</protein>
<gene>
    <name evidence="2" type="ordered locus">Turpa_4087</name>
</gene>
<evidence type="ECO:0000256" key="1">
    <source>
        <dbReference type="SAM" id="MobiDB-lite"/>
    </source>
</evidence>
<dbReference type="InterPro" id="IPR038062">
    <property type="entry name" value="ScdA-like_N_sf"/>
</dbReference>
<dbReference type="Proteomes" id="UP000006048">
    <property type="component" value="Chromosome"/>
</dbReference>
<dbReference type="SUPFAM" id="SSF140683">
    <property type="entry name" value="SP0561-like"/>
    <property type="match status" value="1"/>
</dbReference>
<dbReference type="STRING" id="869212.Turpa_4087"/>
<dbReference type="NCBIfam" id="TIGR03980">
    <property type="entry name" value="prismane_assoc"/>
    <property type="match status" value="1"/>
</dbReference>
<dbReference type="RefSeq" id="WP_014805195.1">
    <property type="nucleotide sequence ID" value="NC_018020.1"/>
</dbReference>
<accession>I4BBR3</accession>
<dbReference type="KEGG" id="tpx:Turpa_4087"/>
<dbReference type="Gene3D" id="1.10.3910.10">
    <property type="entry name" value="SP0561-like"/>
    <property type="match status" value="1"/>
</dbReference>
<dbReference type="EMBL" id="CP002959">
    <property type="protein sequence ID" value="AFM14720.1"/>
    <property type="molecule type" value="Genomic_DNA"/>
</dbReference>
<dbReference type="PANTHER" id="PTHR39341">
    <property type="entry name" value="BSL7085 PROTEIN"/>
    <property type="match status" value="1"/>
</dbReference>
<organism evidence="2 3">
    <name type="scientific">Turneriella parva (strain ATCC BAA-1111 / DSM 21527 / NCTC 11395 / H)</name>
    <name type="common">Leptospira parva</name>
    <dbReference type="NCBI Taxonomy" id="869212"/>
    <lineage>
        <taxon>Bacteria</taxon>
        <taxon>Pseudomonadati</taxon>
        <taxon>Spirochaetota</taxon>
        <taxon>Spirochaetia</taxon>
        <taxon>Leptospirales</taxon>
        <taxon>Leptospiraceae</taxon>
        <taxon>Turneriella</taxon>
    </lineage>
</organism>
<evidence type="ECO:0000313" key="3">
    <source>
        <dbReference type="Proteomes" id="UP000006048"/>
    </source>
</evidence>
<dbReference type="OrthoDB" id="333177at2"/>